<evidence type="ECO:0000256" key="1">
    <source>
        <dbReference type="ARBA" id="ARBA00022737"/>
    </source>
</evidence>
<dbReference type="InterPro" id="IPR002182">
    <property type="entry name" value="NB-ARC"/>
</dbReference>
<accession>A0A835MMC0</accession>
<protein>
    <submittedName>
        <fullName evidence="8">Uncharacterized protein</fullName>
    </submittedName>
</protein>
<dbReference type="InterPro" id="IPR027417">
    <property type="entry name" value="P-loop_NTPase"/>
</dbReference>
<name>A0A835MMC0_9ROSI</name>
<comment type="caution">
    <text evidence="8">The sequence shown here is derived from an EMBL/GenBank/DDBJ whole genome shotgun (WGS) entry which is preliminary data.</text>
</comment>
<feature type="domain" description="NB-ARC" evidence="6">
    <location>
        <begin position="162"/>
        <end position="271"/>
    </location>
</feature>
<evidence type="ECO:0000259" key="6">
    <source>
        <dbReference type="Pfam" id="PF00931"/>
    </source>
</evidence>
<dbReference type="Gene3D" id="1.20.5.4130">
    <property type="match status" value="1"/>
</dbReference>
<dbReference type="InterPro" id="IPR038005">
    <property type="entry name" value="RX-like_CC"/>
</dbReference>
<evidence type="ECO:0000313" key="8">
    <source>
        <dbReference type="EMBL" id="KAF9671872.1"/>
    </source>
</evidence>
<dbReference type="EMBL" id="JADGMS010000012">
    <property type="protein sequence ID" value="KAF9671872.1"/>
    <property type="molecule type" value="Genomic_DNA"/>
</dbReference>
<keyword evidence="1" id="KW-0677">Repeat</keyword>
<proteinExistence type="predicted"/>
<dbReference type="InterPro" id="IPR041118">
    <property type="entry name" value="Rx_N"/>
</dbReference>
<evidence type="ECO:0000256" key="2">
    <source>
        <dbReference type="ARBA" id="ARBA00022741"/>
    </source>
</evidence>
<dbReference type="SUPFAM" id="SSF52540">
    <property type="entry name" value="P-loop containing nucleoside triphosphate hydrolases"/>
    <property type="match status" value="1"/>
</dbReference>
<evidence type="ECO:0000259" key="7">
    <source>
        <dbReference type="Pfam" id="PF18052"/>
    </source>
</evidence>
<evidence type="ECO:0000256" key="3">
    <source>
        <dbReference type="ARBA" id="ARBA00022821"/>
    </source>
</evidence>
<dbReference type="GO" id="GO:0006952">
    <property type="term" value="P:defense response"/>
    <property type="evidence" value="ECO:0007669"/>
    <property type="project" value="UniProtKB-KW"/>
</dbReference>
<dbReference type="CDD" id="cd14798">
    <property type="entry name" value="RX-CC_like"/>
    <property type="match status" value="1"/>
</dbReference>
<dbReference type="Pfam" id="PF18052">
    <property type="entry name" value="Rx_N"/>
    <property type="match status" value="1"/>
</dbReference>
<dbReference type="OrthoDB" id="850773at2759"/>
<dbReference type="GO" id="GO:0043531">
    <property type="term" value="F:ADP binding"/>
    <property type="evidence" value="ECO:0007669"/>
    <property type="project" value="InterPro"/>
</dbReference>
<dbReference type="Gene3D" id="3.40.50.300">
    <property type="entry name" value="P-loop containing nucleotide triphosphate hydrolases"/>
    <property type="match status" value="1"/>
</dbReference>
<reference evidence="8 9" key="1">
    <citation type="submission" date="2020-10" db="EMBL/GenBank/DDBJ databases">
        <title>Plant Genome Project.</title>
        <authorList>
            <person name="Zhang R.-G."/>
        </authorList>
    </citation>
    <scope>NUCLEOTIDE SEQUENCE [LARGE SCALE GENOMIC DNA]</scope>
    <source>
        <strain evidence="8">FAFU-HL-1</strain>
        <tissue evidence="8">Leaf</tissue>
    </source>
</reference>
<keyword evidence="5" id="KW-0175">Coiled coil</keyword>
<sequence>MADALVSPILELLTKIDAQQVQEEVNLVRDVKKQAEKLKSNLIDIQSVLEDAEKKQVKEKAVRVWLNKLKDVCYDMDDVLDEWRYAILTWKTRDAKENFHNHQKIRCSFLGSPCFCLNQVVQRHDISLKIKEVSEKVDEIANERARHGLQINRATDHELQQLKNSQEACAVDVISLVGLGGIGKTTLAQLAFNDAEVMTHYEKKIWVCVSEPFDEVRIAKAILEQLEGSTPNLVELQSLLQRASQSINGIRVLLVLDDVWIEDHRQWERLKPSLVGCV</sequence>
<feature type="domain" description="Disease resistance N-terminal" evidence="7">
    <location>
        <begin position="19"/>
        <end position="96"/>
    </location>
</feature>
<dbReference type="PANTHER" id="PTHR36766">
    <property type="entry name" value="PLANT BROAD-SPECTRUM MILDEW RESISTANCE PROTEIN RPW8"/>
    <property type="match status" value="1"/>
</dbReference>
<dbReference type="Pfam" id="PF00931">
    <property type="entry name" value="NB-ARC"/>
    <property type="match status" value="1"/>
</dbReference>
<evidence type="ECO:0000256" key="4">
    <source>
        <dbReference type="ARBA" id="ARBA00022840"/>
    </source>
</evidence>
<organism evidence="8 9">
    <name type="scientific">Salix dunnii</name>
    <dbReference type="NCBI Taxonomy" id="1413687"/>
    <lineage>
        <taxon>Eukaryota</taxon>
        <taxon>Viridiplantae</taxon>
        <taxon>Streptophyta</taxon>
        <taxon>Embryophyta</taxon>
        <taxon>Tracheophyta</taxon>
        <taxon>Spermatophyta</taxon>
        <taxon>Magnoliopsida</taxon>
        <taxon>eudicotyledons</taxon>
        <taxon>Gunneridae</taxon>
        <taxon>Pentapetalae</taxon>
        <taxon>rosids</taxon>
        <taxon>fabids</taxon>
        <taxon>Malpighiales</taxon>
        <taxon>Salicaceae</taxon>
        <taxon>Saliceae</taxon>
        <taxon>Salix</taxon>
    </lineage>
</organism>
<dbReference type="PRINTS" id="PR00364">
    <property type="entry name" value="DISEASERSIST"/>
</dbReference>
<dbReference type="PANTHER" id="PTHR36766:SF45">
    <property type="entry name" value="NB-ARC DOMAIN-CONTAINING PROTEIN"/>
    <property type="match status" value="1"/>
</dbReference>
<keyword evidence="2" id="KW-0547">Nucleotide-binding</keyword>
<keyword evidence="9" id="KW-1185">Reference proteome</keyword>
<evidence type="ECO:0000313" key="9">
    <source>
        <dbReference type="Proteomes" id="UP000657918"/>
    </source>
</evidence>
<dbReference type="Proteomes" id="UP000657918">
    <property type="component" value="Unassembled WGS sequence"/>
</dbReference>
<feature type="coiled-coil region" evidence="5">
    <location>
        <begin position="18"/>
        <end position="55"/>
    </location>
</feature>
<evidence type="ECO:0000256" key="5">
    <source>
        <dbReference type="SAM" id="Coils"/>
    </source>
</evidence>
<keyword evidence="3" id="KW-0611">Plant defense</keyword>
<dbReference type="AlphaFoldDB" id="A0A835MMC0"/>
<gene>
    <name evidence="8" type="ORF">SADUNF_Sadunf12G0095200</name>
</gene>
<keyword evidence="4" id="KW-0067">ATP-binding</keyword>
<dbReference type="GO" id="GO:0005524">
    <property type="term" value="F:ATP binding"/>
    <property type="evidence" value="ECO:0007669"/>
    <property type="project" value="UniProtKB-KW"/>
</dbReference>